<evidence type="ECO:0000256" key="5">
    <source>
        <dbReference type="SAM" id="MobiDB-lite"/>
    </source>
</evidence>
<accession>A0A8K0WUG1</accession>
<dbReference type="EMBL" id="JAGPNK010000003">
    <property type="protein sequence ID" value="KAH7324694.1"/>
    <property type="molecule type" value="Genomic_DNA"/>
</dbReference>
<keyword evidence="2 4" id="KW-0808">Transferase</keyword>
<dbReference type="GO" id="GO:0008440">
    <property type="term" value="F:inositol-1,4,5-trisphosphate 3-kinase activity"/>
    <property type="evidence" value="ECO:0007669"/>
    <property type="project" value="TreeGrafter"/>
</dbReference>
<feature type="compositionally biased region" description="Acidic residues" evidence="5">
    <location>
        <begin position="307"/>
        <end position="318"/>
    </location>
</feature>
<evidence type="ECO:0000256" key="1">
    <source>
        <dbReference type="ARBA" id="ARBA00007374"/>
    </source>
</evidence>
<dbReference type="GO" id="GO:0032958">
    <property type="term" value="P:inositol phosphate biosynthetic process"/>
    <property type="evidence" value="ECO:0007669"/>
    <property type="project" value="InterPro"/>
</dbReference>
<reference evidence="6" key="1">
    <citation type="journal article" date="2021" name="Nat. Commun.">
        <title>Genetic determinants of endophytism in the Arabidopsis root mycobiome.</title>
        <authorList>
            <person name="Mesny F."/>
            <person name="Miyauchi S."/>
            <person name="Thiergart T."/>
            <person name="Pickel B."/>
            <person name="Atanasova L."/>
            <person name="Karlsson M."/>
            <person name="Huettel B."/>
            <person name="Barry K.W."/>
            <person name="Haridas S."/>
            <person name="Chen C."/>
            <person name="Bauer D."/>
            <person name="Andreopoulos W."/>
            <person name="Pangilinan J."/>
            <person name="LaButti K."/>
            <person name="Riley R."/>
            <person name="Lipzen A."/>
            <person name="Clum A."/>
            <person name="Drula E."/>
            <person name="Henrissat B."/>
            <person name="Kohler A."/>
            <person name="Grigoriev I.V."/>
            <person name="Martin F.M."/>
            <person name="Hacquard S."/>
        </authorList>
    </citation>
    <scope>NUCLEOTIDE SEQUENCE</scope>
    <source>
        <strain evidence="6">MPI-CAGE-CH-0235</strain>
    </source>
</reference>
<name>A0A8K0WUG1_9HYPO</name>
<feature type="region of interest" description="Disordered" evidence="5">
    <location>
        <begin position="302"/>
        <end position="321"/>
    </location>
</feature>
<dbReference type="PANTHER" id="PTHR12400:SF103">
    <property type="entry name" value="INOSITOL POLYPHOSPHATE MULTIKINASE"/>
    <property type="match status" value="1"/>
</dbReference>
<organism evidence="6 7">
    <name type="scientific">Stachybotrys elegans</name>
    <dbReference type="NCBI Taxonomy" id="80388"/>
    <lineage>
        <taxon>Eukaryota</taxon>
        <taxon>Fungi</taxon>
        <taxon>Dikarya</taxon>
        <taxon>Ascomycota</taxon>
        <taxon>Pezizomycotina</taxon>
        <taxon>Sordariomycetes</taxon>
        <taxon>Hypocreomycetidae</taxon>
        <taxon>Hypocreales</taxon>
        <taxon>Stachybotryaceae</taxon>
        <taxon>Stachybotrys</taxon>
    </lineage>
</organism>
<dbReference type="EC" id="2.7.-.-" evidence="4"/>
<dbReference type="GO" id="GO:0005737">
    <property type="term" value="C:cytoplasm"/>
    <property type="evidence" value="ECO:0007669"/>
    <property type="project" value="TreeGrafter"/>
</dbReference>
<evidence type="ECO:0000256" key="3">
    <source>
        <dbReference type="ARBA" id="ARBA00022777"/>
    </source>
</evidence>
<dbReference type="GO" id="GO:0000824">
    <property type="term" value="F:inositol-1,4,5,6-tetrakisphosphate 3-kinase activity"/>
    <property type="evidence" value="ECO:0007669"/>
    <property type="project" value="TreeGrafter"/>
</dbReference>
<dbReference type="Pfam" id="PF03770">
    <property type="entry name" value="IPK"/>
    <property type="match status" value="1"/>
</dbReference>
<sequence length="364" mass="40253">MIGNKDIPGLDKLRSYGHAVAGHAGVLQDEDGHLFVKPCTQTEVNFYESANRDFPEFADLMPLFMGTLQLTDPAEAAAGQVDSATAQVISEQVASVAAGAASAPAPDASAKPSSWVPNKSKKIKTDQAVVLDNASAGFKHPNILDAKMGVRLWADDAPIEKKERFDKITASTTHKNLGFRIAGMRVYRGSENSEELDDHEYKVYNKDYGRYNVNEDNVVQEFRKFVFNKSAGIDEELGKAVCEAIVHDLKKIKDILERHESRMYSASVLFVMEGHGETLREAIEENNEAAFRVRDKESKRIDSGIAMEEDEDIDDDSDAPSGPQMYAVKLIDFAHAEWTPGQGPDENVLIGVRSLIRIFEEMAK</sequence>
<keyword evidence="3 4" id="KW-0418">Kinase</keyword>
<dbReference type="Proteomes" id="UP000813444">
    <property type="component" value="Unassembled WGS sequence"/>
</dbReference>
<dbReference type="AlphaFoldDB" id="A0A8K0WUG1"/>
<dbReference type="OrthoDB" id="338650at2759"/>
<dbReference type="InterPro" id="IPR005522">
    <property type="entry name" value="IPK"/>
</dbReference>
<protein>
    <recommendedName>
        <fullName evidence="4">Kinase</fullName>
        <ecNumber evidence="4">2.7.-.-</ecNumber>
    </recommendedName>
</protein>
<proteinExistence type="inferred from homology"/>
<evidence type="ECO:0000256" key="4">
    <source>
        <dbReference type="RuleBase" id="RU363090"/>
    </source>
</evidence>
<dbReference type="PANTHER" id="PTHR12400">
    <property type="entry name" value="INOSITOL POLYPHOSPHATE KINASE"/>
    <property type="match status" value="1"/>
</dbReference>
<evidence type="ECO:0000313" key="6">
    <source>
        <dbReference type="EMBL" id="KAH7324694.1"/>
    </source>
</evidence>
<dbReference type="SUPFAM" id="SSF56104">
    <property type="entry name" value="SAICAR synthase-like"/>
    <property type="match status" value="1"/>
</dbReference>
<evidence type="ECO:0000256" key="2">
    <source>
        <dbReference type="ARBA" id="ARBA00022679"/>
    </source>
</evidence>
<dbReference type="InterPro" id="IPR038286">
    <property type="entry name" value="IPK_sf"/>
</dbReference>
<evidence type="ECO:0000313" key="7">
    <source>
        <dbReference type="Proteomes" id="UP000813444"/>
    </source>
</evidence>
<comment type="caution">
    <text evidence="6">The sequence shown here is derived from an EMBL/GenBank/DDBJ whole genome shotgun (WGS) entry which is preliminary data.</text>
</comment>
<dbReference type="GO" id="GO:0005634">
    <property type="term" value="C:nucleus"/>
    <property type="evidence" value="ECO:0007669"/>
    <property type="project" value="TreeGrafter"/>
</dbReference>
<gene>
    <name evidence="6" type="ORF">B0I35DRAFT_348210</name>
</gene>
<comment type="similarity">
    <text evidence="1 4">Belongs to the inositol phosphokinase (IPK) family.</text>
</comment>
<dbReference type="GO" id="GO:0046854">
    <property type="term" value="P:phosphatidylinositol phosphate biosynthetic process"/>
    <property type="evidence" value="ECO:0007669"/>
    <property type="project" value="TreeGrafter"/>
</dbReference>
<dbReference type="Gene3D" id="3.30.470.160">
    <property type="entry name" value="Inositol polyphosphate kinase"/>
    <property type="match status" value="1"/>
</dbReference>
<keyword evidence="7" id="KW-1185">Reference proteome</keyword>